<dbReference type="EC" id="6.1.1.11" evidence="1"/>
<dbReference type="InterPro" id="IPR042103">
    <property type="entry name" value="SerRS_1_N_sf"/>
</dbReference>
<dbReference type="GO" id="GO:0005524">
    <property type="term" value="F:ATP binding"/>
    <property type="evidence" value="ECO:0007669"/>
    <property type="project" value="UniProtKB-KW"/>
</dbReference>
<feature type="domain" description="Aminoacyl-transfer RNA synthetases class-II family profile" evidence="12">
    <location>
        <begin position="191"/>
        <end position="457"/>
    </location>
</feature>
<dbReference type="Gene3D" id="1.10.287.40">
    <property type="entry name" value="Serine-tRNA synthetase, tRNA binding domain"/>
    <property type="match status" value="1"/>
</dbReference>
<dbReference type="InterPro" id="IPR045864">
    <property type="entry name" value="aa-tRNA-synth_II/BPL/LPL"/>
</dbReference>
<keyword evidence="11" id="KW-0175">Coiled coil</keyword>
<dbReference type="GO" id="GO:0006434">
    <property type="term" value="P:seryl-tRNA aminoacylation"/>
    <property type="evidence" value="ECO:0007669"/>
    <property type="project" value="InterPro"/>
</dbReference>
<accession>A0A9W4XIY0</accession>
<feature type="binding site" evidence="9">
    <location>
        <position position="423"/>
    </location>
    <ligand>
        <name>L-serine</name>
        <dbReference type="ChEBI" id="CHEBI:33384"/>
    </ligand>
</feature>
<organism evidence="13 14">
    <name type="scientific">Periconia digitata</name>
    <dbReference type="NCBI Taxonomy" id="1303443"/>
    <lineage>
        <taxon>Eukaryota</taxon>
        <taxon>Fungi</taxon>
        <taxon>Dikarya</taxon>
        <taxon>Ascomycota</taxon>
        <taxon>Pezizomycotina</taxon>
        <taxon>Dothideomycetes</taxon>
        <taxon>Pleosporomycetidae</taxon>
        <taxon>Pleosporales</taxon>
        <taxon>Massarineae</taxon>
        <taxon>Periconiaceae</taxon>
        <taxon>Periconia</taxon>
    </lineage>
</organism>
<feature type="coiled-coil region" evidence="11">
    <location>
        <begin position="59"/>
        <end position="93"/>
    </location>
</feature>
<dbReference type="OrthoDB" id="10264585at2759"/>
<sequence>MLDINDFIAERGGDPEKIRESQRKRFASVEIVDEIIQDFEIHRQTQYQVTQIGATINGLQKVLGQKKKAKESADDLVAEMAKLKKDKLAKEEEAAEKYVKLTKKARTVGNYVHSDVPVSDNEDNNKVLKTWASEEGAQAVHNADGIPHHGVLARLDGYDPERGVKIAGHRGFSLTGFGVFLNLALTNYGLEFLFNKGFTPHAPPYFMRRTLMSKTAQLSEFDEQLYKVAGDKNDPDSEMYLIATSEQPLSAFHAEEWLGTADLPIKYAGSSTNFRKEAGSHGKDTWGIYRIHQFKKIEQFLISHPEKSWEAYQEMLANCEEFYQSLGLPYRVIDIVSGALSKWTTIPGNLEIRSRKKADEECTDDAAARKRDLEAWFPVTGGGEYKELVSISNCTDYQTRELEIRFGVKKQTSTRKEYVHALNGTLCATERTLCCLLENFQTPEGFKVPAVLRKYIPGQPEFLPFVKDWKPPKDEKSIPDRTK</sequence>
<keyword evidence="6" id="KW-0030">Aminoacyl-tRNA synthetase</keyword>
<evidence type="ECO:0000256" key="4">
    <source>
        <dbReference type="ARBA" id="ARBA00022840"/>
    </source>
</evidence>
<evidence type="ECO:0000259" key="12">
    <source>
        <dbReference type="PROSITE" id="PS50862"/>
    </source>
</evidence>
<dbReference type="InterPro" id="IPR002314">
    <property type="entry name" value="aa-tRNA-synt_IIb"/>
</dbReference>
<feature type="binding site" evidence="9">
    <location>
        <position position="298"/>
    </location>
    <ligand>
        <name>L-serine</name>
        <dbReference type="ChEBI" id="CHEBI:33384"/>
    </ligand>
</feature>
<dbReference type="InterPro" id="IPR006195">
    <property type="entry name" value="aa-tRNA-synth_II"/>
</dbReference>
<keyword evidence="2" id="KW-0436">Ligase</keyword>
<evidence type="ECO:0000256" key="8">
    <source>
        <dbReference type="ARBA" id="ARBA00034892"/>
    </source>
</evidence>
<feature type="binding site" evidence="10">
    <location>
        <begin position="275"/>
        <end position="277"/>
    </location>
    <ligand>
        <name>ATP</name>
        <dbReference type="ChEBI" id="CHEBI:30616"/>
    </ligand>
</feature>
<dbReference type="InterPro" id="IPR033729">
    <property type="entry name" value="SerRS_core"/>
</dbReference>
<keyword evidence="5" id="KW-0648">Protein biosynthesis</keyword>
<evidence type="ECO:0000256" key="6">
    <source>
        <dbReference type="ARBA" id="ARBA00023146"/>
    </source>
</evidence>
<keyword evidence="4 10" id="KW-0067">ATP-binding</keyword>
<dbReference type="InterPro" id="IPR015866">
    <property type="entry name" value="Ser-tRNA-synth_1_N"/>
</dbReference>
<evidence type="ECO:0000256" key="5">
    <source>
        <dbReference type="ARBA" id="ARBA00022917"/>
    </source>
</evidence>
<comment type="caution">
    <text evidence="13">The sequence shown here is derived from an EMBL/GenBank/DDBJ whole genome shotgun (WGS) entry which is preliminary data.</text>
</comment>
<dbReference type="EMBL" id="CAOQHR010000004">
    <property type="protein sequence ID" value="CAI6333333.1"/>
    <property type="molecule type" value="Genomic_DNA"/>
</dbReference>
<evidence type="ECO:0000313" key="13">
    <source>
        <dbReference type="EMBL" id="CAI6333333.1"/>
    </source>
</evidence>
<dbReference type="CDD" id="cd00770">
    <property type="entry name" value="SerRS_core"/>
    <property type="match status" value="1"/>
</dbReference>
<evidence type="ECO:0000256" key="11">
    <source>
        <dbReference type="SAM" id="Coils"/>
    </source>
</evidence>
<evidence type="ECO:0000256" key="7">
    <source>
        <dbReference type="ARBA" id="ARBA00031113"/>
    </source>
</evidence>
<feature type="site" description="Important for serine binding" evidence="9">
    <location>
        <position position="425"/>
    </location>
</feature>
<evidence type="ECO:0000256" key="9">
    <source>
        <dbReference type="PIRSR" id="PIRSR001529-1"/>
    </source>
</evidence>
<dbReference type="PIRSF" id="PIRSF001529">
    <property type="entry name" value="Ser-tRNA-synth_IIa"/>
    <property type="match status" value="1"/>
</dbReference>
<dbReference type="InterPro" id="IPR010978">
    <property type="entry name" value="tRNA-bd_arm"/>
</dbReference>
<dbReference type="SUPFAM" id="SSF55681">
    <property type="entry name" value="Class II aaRS and biotin synthetases"/>
    <property type="match status" value="1"/>
</dbReference>
<dbReference type="Proteomes" id="UP001152607">
    <property type="component" value="Unassembled WGS sequence"/>
</dbReference>
<keyword evidence="14" id="KW-1185">Reference proteome</keyword>
<dbReference type="SUPFAM" id="SSF46589">
    <property type="entry name" value="tRNA-binding arm"/>
    <property type="match status" value="1"/>
</dbReference>
<dbReference type="Gene3D" id="3.30.930.10">
    <property type="entry name" value="Bira Bifunctional Protein, Domain 2"/>
    <property type="match status" value="1"/>
</dbReference>
<keyword evidence="3" id="KW-0547">Nucleotide-binding</keyword>
<evidence type="ECO:0000256" key="2">
    <source>
        <dbReference type="ARBA" id="ARBA00022598"/>
    </source>
</evidence>
<reference evidence="13" key="1">
    <citation type="submission" date="2023-01" db="EMBL/GenBank/DDBJ databases">
        <authorList>
            <person name="Van Ghelder C."/>
            <person name="Rancurel C."/>
        </authorList>
    </citation>
    <scope>NUCLEOTIDE SEQUENCE</scope>
    <source>
        <strain evidence="13">CNCM I-4278</strain>
    </source>
</reference>
<dbReference type="AlphaFoldDB" id="A0A9W4XIY0"/>
<evidence type="ECO:0000256" key="3">
    <source>
        <dbReference type="ARBA" id="ARBA00022741"/>
    </source>
</evidence>
<dbReference type="Pfam" id="PF02403">
    <property type="entry name" value="Seryl_tRNA_N"/>
    <property type="match status" value="1"/>
</dbReference>
<feature type="binding site" evidence="9">
    <location>
        <position position="275"/>
    </location>
    <ligand>
        <name>L-serine</name>
        <dbReference type="ChEBI" id="CHEBI:33384"/>
    </ligand>
</feature>
<feature type="binding site" evidence="10">
    <location>
        <begin position="387"/>
        <end position="390"/>
    </location>
    <ligand>
        <name>ATP</name>
        <dbReference type="ChEBI" id="CHEBI:30616"/>
    </ligand>
</feature>
<proteinExistence type="predicted"/>
<dbReference type="Pfam" id="PF00587">
    <property type="entry name" value="tRNA-synt_2b"/>
    <property type="match status" value="1"/>
</dbReference>
<dbReference type="PANTHER" id="PTHR11778">
    <property type="entry name" value="SERYL-TRNA SYNTHETASE"/>
    <property type="match status" value="1"/>
</dbReference>
<feature type="binding site" evidence="9">
    <location>
        <position position="244"/>
    </location>
    <ligand>
        <name>L-serine</name>
        <dbReference type="ChEBI" id="CHEBI:33384"/>
    </ligand>
</feature>
<gene>
    <name evidence="13" type="ORF">PDIGIT_LOCUS6371</name>
</gene>
<evidence type="ECO:0000256" key="10">
    <source>
        <dbReference type="PIRSR" id="PIRSR001529-2"/>
    </source>
</evidence>
<dbReference type="InterPro" id="IPR002317">
    <property type="entry name" value="Ser-tRNA-ligase_type_1"/>
</dbReference>
<dbReference type="PROSITE" id="PS50862">
    <property type="entry name" value="AA_TRNA_LIGASE_II"/>
    <property type="match status" value="1"/>
</dbReference>
<dbReference type="GO" id="GO:0004828">
    <property type="term" value="F:serine-tRNA ligase activity"/>
    <property type="evidence" value="ECO:0007669"/>
    <property type="project" value="UniProtKB-EC"/>
</dbReference>
<protein>
    <recommendedName>
        <fullName evidence="1">serine--tRNA ligase</fullName>
        <ecNumber evidence="1">6.1.1.11</ecNumber>
    </recommendedName>
    <alternativeName>
        <fullName evidence="7">Seryl-tRNA synthetase</fullName>
    </alternativeName>
    <alternativeName>
        <fullName evidence="8">Seryl-tRNA(Ser) synthetase</fullName>
    </alternativeName>
</protein>
<evidence type="ECO:0000313" key="14">
    <source>
        <dbReference type="Proteomes" id="UP001152607"/>
    </source>
</evidence>
<dbReference type="PRINTS" id="PR00981">
    <property type="entry name" value="TRNASYNTHSER"/>
</dbReference>
<evidence type="ECO:0000256" key="1">
    <source>
        <dbReference type="ARBA" id="ARBA00012840"/>
    </source>
</evidence>
<name>A0A9W4XIY0_9PLEO</name>